<evidence type="ECO:0000313" key="2">
    <source>
        <dbReference type="Proteomes" id="UP001177140"/>
    </source>
</evidence>
<accession>A0AA41W192</accession>
<keyword evidence="2" id="KW-1185">Reference proteome</keyword>
<comment type="caution">
    <text evidence="1">The sequence shown here is derived from an EMBL/GenBank/DDBJ whole genome shotgun (WGS) entry which is preliminary data.</text>
</comment>
<evidence type="ECO:0000313" key="1">
    <source>
        <dbReference type="EMBL" id="MCL7051019.1"/>
    </source>
</evidence>
<name>A0AA41W192_PAPNU</name>
<organism evidence="1 2">
    <name type="scientific">Papaver nudicaule</name>
    <name type="common">Iceland poppy</name>
    <dbReference type="NCBI Taxonomy" id="74823"/>
    <lineage>
        <taxon>Eukaryota</taxon>
        <taxon>Viridiplantae</taxon>
        <taxon>Streptophyta</taxon>
        <taxon>Embryophyta</taxon>
        <taxon>Tracheophyta</taxon>
        <taxon>Spermatophyta</taxon>
        <taxon>Magnoliopsida</taxon>
        <taxon>Ranunculales</taxon>
        <taxon>Papaveraceae</taxon>
        <taxon>Papaveroideae</taxon>
        <taxon>Papaver</taxon>
    </lineage>
</organism>
<reference evidence="1" key="1">
    <citation type="submission" date="2022-03" db="EMBL/GenBank/DDBJ databases">
        <title>A functionally conserved STORR gene fusion in Papaver species that diverged 16.8 million years ago.</title>
        <authorList>
            <person name="Catania T."/>
        </authorList>
    </citation>
    <scope>NUCLEOTIDE SEQUENCE</scope>
    <source>
        <strain evidence="1">S-191538</strain>
    </source>
</reference>
<dbReference type="Proteomes" id="UP001177140">
    <property type="component" value="Unassembled WGS sequence"/>
</dbReference>
<dbReference type="EMBL" id="JAJJMA010334175">
    <property type="protein sequence ID" value="MCL7051019.1"/>
    <property type="molecule type" value="Genomic_DNA"/>
</dbReference>
<proteinExistence type="predicted"/>
<protein>
    <submittedName>
        <fullName evidence="1">Uncharacterized protein</fullName>
    </submittedName>
</protein>
<sequence length="92" mass="10343">MEQLLGKEACTGKSQEKLLMDEKEDYVLARMTVDQVLAAETAYENRFNDMLPHGFIGYCAPVKTSDECGMGEDEKEAVTSVKEKFEDLLISE</sequence>
<gene>
    <name evidence="1" type="ORF">MKW94_009235</name>
</gene>
<dbReference type="AlphaFoldDB" id="A0AA41W192"/>